<keyword evidence="1 2" id="KW-0812">Transmembrane</keyword>
<accession>E0TCY3</accession>
<evidence type="ECO:0000313" key="2">
    <source>
        <dbReference type="EMBL" id="ADM10366.1"/>
    </source>
</evidence>
<feature type="transmembrane region" description="Helical" evidence="1">
    <location>
        <begin position="153"/>
        <end position="171"/>
    </location>
</feature>
<keyword evidence="1" id="KW-1133">Transmembrane helix</keyword>
<dbReference type="PANTHER" id="PTHR18640">
    <property type="entry name" value="SOLUTE CARRIER FAMILY 10 MEMBER 7"/>
    <property type="match status" value="1"/>
</dbReference>
<proteinExistence type="predicted"/>
<dbReference type="HOGENOM" id="CLU_039013_1_0_5"/>
<keyword evidence="1" id="KW-0472">Membrane</keyword>
<keyword evidence="3" id="KW-1185">Reference proteome</keyword>
<dbReference type="InterPro" id="IPR016833">
    <property type="entry name" value="Put_Na-Bile_cotransptr"/>
</dbReference>
<protein>
    <submittedName>
        <fullName evidence="2">Putative lipoprotein transmembrane</fullName>
    </submittedName>
</protein>
<feature type="transmembrane region" description="Helical" evidence="1">
    <location>
        <begin position="89"/>
        <end position="111"/>
    </location>
</feature>
<dbReference type="EMBL" id="CP002156">
    <property type="protein sequence ID" value="ADM10366.1"/>
    <property type="molecule type" value="Genomic_DNA"/>
</dbReference>
<reference evidence="3" key="1">
    <citation type="submission" date="2010-08" db="EMBL/GenBank/DDBJ databases">
        <title>Genome sequence of Parvularcula bermudensis HTCC2503.</title>
        <authorList>
            <person name="Kang D.-M."/>
            <person name="Oh H.-M."/>
            <person name="Cho J.-C."/>
        </authorList>
    </citation>
    <scope>NUCLEOTIDE SEQUENCE [LARGE SCALE GENOMIC DNA]</scope>
    <source>
        <strain evidence="3">ATCC BAA-594 / HTCC2503 / KCTC 12087</strain>
    </source>
</reference>
<dbReference type="Proteomes" id="UP000001302">
    <property type="component" value="Chromosome"/>
</dbReference>
<dbReference type="Pfam" id="PF13593">
    <property type="entry name" value="SBF_like"/>
    <property type="match status" value="1"/>
</dbReference>
<dbReference type="PANTHER" id="PTHR18640:SF5">
    <property type="entry name" value="SODIUM_BILE ACID COTRANSPORTER 7"/>
    <property type="match status" value="1"/>
</dbReference>
<feature type="transmembrane region" description="Helical" evidence="1">
    <location>
        <begin position="25"/>
        <end position="42"/>
    </location>
</feature>
<gene>
    <name evidence="2" type="ordered locus">PB2503_11604</name>
</gene>
<dbReference type="InterPro" id="IPR038770">
    <property type="entry name" value="Na+/solute_symporter_sf"/>
</dbReference>
<dbReference type="KEGG" id="pbr:PB2503_11604"/>
<feature type="transmembrane region" description="Helical" evidence="1">
    <location>
        <begin position="217"/>
        <end position="241"/>
    </location>
</feature>
<feature type="transmembrane region" description="Helical" evidence="1">
    <location>
        <begin position="118"/>
        <end position="141"/>
    </location>
</feature>
<dbReference type="AlphaFoldDB" id="E0TCY3"/>
<name>E0TCY3_PARBH</name>
<feature type="transmembrane region" description="Helical" evidence="1">
    <location>
        <begin position="54"/>
        <end position="77"/>
    </location>
</feature>
<dbReference type="PIRSF" id="PIRSF026166">
    <property type="entry name" value="UCP026166"/>
    <property type="match status" value="1"/>
</dbReference>
<evidence type="ECO:0000256" key="1">
    <source>
        <dbReference type="SAM" id="Phobius"/>
    </source>
</evidence>
<dbReference type="Gene3D" id="1.20.1530.20">
    <property type="match status" value="1"/>
</dbReference>
<feature type="transmembrane region" description="Helical" evidence="1">
    <location>
        <begin position="272"/>
        <end position="290"/>
    </location>
</feature>
<dbReference type="eggNOG" id="COG0385">
    <property type="taxonomic scope" value="Bacteria"/>
</dbReference>
<organism evidence="2 3">
    <name type="scientific">Parvularcula bermudensis (strain ATCC BAA-594 / HTCC2503 / KCTC 12087)</name>
    <dbReference type="NCBI Taxonomy" id="314260"/>
    <lineage>
        <taxon>Bacteria</taxon>
        <taxon>Pseudomonadati</taxon>
        <taxon>Pseudomonadota</taxon>
        <taxon>Alphaproteobacteria</taxon>
        <taxon>Parvularculales</taxon>
        <taxon>Parvularculaceae</taxon>
        <taxon>Parvularcula</taxon>
    </lineage>
</organism>
<reference evidence="2 3" key="2">
    <citation type="journal article" date="2011" name="J. Bacteriol.">
        <title>Complete genome sequence of strain HTCC2503T of Parvularcula bermudensis, the type species of the order "Parvularculales" in the class Alphaproteobacteria.</title>
        <authorList>
            <person name="Oh H.M."/>
            <person name="Kang I."/>
            <person name="Vergin K.L."/>
            <person name="Kang D."/>
            <person name="Rhee K.H."/>
            <person name="Giovannoni S.J."/>
            <person name="Cho J.C."/>
        </authorList>
    </citation>
    <scope>NUCLEOTIDE SEQUENCE [LARGE SCALE GENOMIC DNA]</scope>
    <source>
        <strain evidence="3">ATCC BAA-594 / HTCC2503 / KCTC 12087</strain>
    </source>
</reference>
<dbReference type="GO" id="GO:0005886">
    <property type="term" value="C:plasma membrane"/>
    <property type="evidence" value="ECO:0007669"/>
    <property type="project" value="TreeGrafter"/>
</dbReference>
<keyword evidence="2" id="KW-0449">Lipoprotein</keyword>
<sequence length="318" mass="33198">MAATALAGFLVPGPGAPSSPLRLQMVTQVGIALIFFVHGAAFPRQVIVENARRWPVHLLIQGTTFVLFPLIGLVFYYSLGPFLSDSLRLGFFFLAALPSTISSAVAMTAAARGNVPVAVFNASLSGLIGLVVTPALLSMIGSSGTGSLSYQQALIDIAQVLLLPFAAGQLCRPLIADFITRHKPKITRLDRGVILLIVYTAFASSTAAGVWSTVSPVQLAGTIALVMMLLAVALVLVTLAARAIGLSRHDEVSVVFCGSTKSLANGAPMAQVLFAGSGAIGLILLPLMLYHQLQLIACALLAQRYAGQAASEEANETD</sequence>
<evidence type="ECO:0000313" key="3">
    <source>
        <dbReference type="Proteomes" id="UP000001302"/>
    </source>
</evidence>
<feature type="transmembrane region" description="Helical" evidence="1">
    <location>
        <begin position="192"/>
        <end position="211"/>
    </location>
</feature>